<evidence type="ECO:0000313" key="2">
    <source>
        <dbReference type="EMBL" id="KAK1277724.1"/>
    </source>
</evidence>
<evidence type="ECO:0000313" key="3">
    <source>
        <dbReference type="Proteomes" id="UP001179952"/>
    </source>
</evidence>
<gene>
    <name evidence="2" type="ORF">QJS04_geneDACA018819</name>
</gene>
<dbReference type="Proteomes" id="UP001179952">
    <property type="component" value="Unassembled WGS sequence"/>
</dbReference>
<keyword evidence="3" id="KW-1185">Reference proteome</keyword>
<accession>A0AAV9BM68</accession>
<dbReference type="AlphaFoldDB" id="A0AAV9BM68"/>
<reference evidence="2" key="1">
    <citation type="journal article" date="2023" name="Nat. Commun.">
        <title>Diploid and tetraploid genomes of Acorus and the evolution of monocots.</title>
        <authorList>
            <person name="Ma L."/>
            <person name="Liu K.W."/>
            <person name="Li Z."/>
            <person name="Hsiao Y.Y."/>
            <person name="Qi Y."/>
            <person name="Fu T."/>
            <person name="Tang G.D."/>
            <person name="Zhang D."/>
            <person name="Sun W.H."/>
            <person name="Liu D.K."/>
            <person name="Li Y."/>
            <person name="Chen G.Z."/>
            <person name="Liu X.D."/>
            <person name="Liao X.Y."/>
            <person name="Jiang Y.T."/>
            <person name="Yu X."/>
            <person name="Hao Y."/>
            <person name="Huang J."/>
            <person name="Zhao X.W."/>
            <person name="Ke S."/>
            <person name="Chen Y.Y."/>
            <person name="Wu W.L."/>
            <person name="Hsu J.L."/>
            <person name="Lin Y.F."/>
            <person name="Huang M.D."/>
            <person name="Li C.Y."/>
            <person name="Huang L."/>
            <person name="Wang Z.W."/>
            <person name="Zhao X."/>
            <person name="Zhong W.Y."/>
            <person name="Peng D.H."/>
            <person name="Ahmad S."/>
            <person name="Lan S."/>
            <person name="Zhang J.S."/>
            <person name="Tsai W.C."/>
            <person name="Van de Peer Y."/>
            <person name="Liu Z.J."/>
        </authorList>
    </citation>
    <scope>NUCLEOTIDE SEQUENCE</scope>
    <source>
        <strain evidence="2">SCP</strain>
    </source>
</reference>
<evidence type="ECO:0000256" key="1">
    <source>
        <dbReference type="SAM" id="MobiDB-lite"/>
    </source>
</evidence>
<feature type="region of interest" description="Disordered" evidence="1">
    <location>
        <begin position="46"/>
        <end position="72"/>
    </location>
</feature>
<sequence>MDGNGYLVHRKQRFEIDLAHCVSWLGSLVGLTWRDESSGSCCCSKRRESTNSKDAELTSAGGGGLLQLTPRD</sequence>
<dbReference type="EMBL" id="JAUJYN010000002">
    <property type="protein sequence ID" value="KAK1277724.1"/>
    <property type="molecule type" value="Genomic_DNA"/>
</dbReference>
<feature type="compositionally biased region" description="Basic and acidic residues" evidence="1">
    <location>
        <begin position="46"/>
        <end position="56"/>
    </location>
</feature>
<comment type="caution">
    <text evidence="2">The sequence shown here is derived from an EMBL/GenBank/DDBJ whole genome shotgun (WGS) entry which is preliminary data.</text>
</comment>
<reference evidence="2" key="2">
    <citation type="submission" date="2023-06" db="EMBL/GenBank/DDBJ databases">
        <authorList>
            <person name="Ma L."/>
            <person name="Liu K.-W."/>
            <person name="Li Z."/>
            <person name="Hsiao Y.-Y."/>
            <person name="Qi Y."/>
            <person name="Fu T."/>
            <person name="Tang G."/>
            <person name="Zhang D."/>
            <person name="Sun W.-H."/>
            <person name="Liu D.-K."/>
            <person name="Li Y."/>
            <person name="Chen G.-Z."/>
            <person name="Liu X.-D."/>
            <person name="Liao X.-Y."/>
            <person name="Jiang Y.-T."/>
            <person name="Yu X."/>
            <person name="Hao Y."/>
            <person name="Huang J."/>
            <person name="Zhao X.-W."/>
            <person name="Ke S."/>
            <person name="Chen Y.-Y."/>
            <person name="Wu W.-L."/>
            <person name="Hsu J.-L."/>
            <person name="Lin Y.-F."/>
            <person name="Huang M.-D."/>
            <person name="Li C.-Y."/>
            <person name="Huang L."/>
            <person name="Wang Z.-W."/>
            <person name="Zhao X."/>
            <person name="Zhong W.-Y."/>
            <person name="Peng D.-H."/>
            <person name="Ahmad S."/>
            <person name="Lan S."/>
            <person name="Zhang J.-S."/>
            <person name="Tsai W.-C."/>
            <person name="Van De Peer Y."/>
            <person name="Liu Z.-J."/>
        </authorList>
    </citation>
    <scope>NUCLEOTIDE SEQUENCE</scope>
    <source>
        <strain evidence="2">SCP</strain>
        <tissue evidence="2">Leaves</tissue>
    </source>
</reference>
<proteinExistence type="predicted"/>
<organism evidence="2 3">
    <name type="scientific">Acorus gramineus</name>
    <name type="common">Dwarf sweet flag</name>
    <dbReference type="NCBI Taxonomy" id="55184"/>
    <lineage>
        <taxon>Eukaryota</taxon>
        <taxon>Viridiplantae</taxon>
        <taxon>Streptophyta</taxon>
        <taxon>Embryophyta</taxon>
        <taxon>Tracheophyta</taxon>
        <taxon>Spermatophyta</taxon>
        <taxon>Magnoliopsida</taxon>
        <taxon>Liliopsida</taxon>
        <taxon>Acoraceae</taxon>
        <taxon>Acorus</taxon>
    </lineage>
</organism>
<name>A0AAV9BM68_ACOGR</name>
<protein>
    <submittedName>
        <fullName evidence="2">Uncharacterized protein</fullName>
    </submittedName>
</protein>